<dbReference type="Pfam" id="PF13561">
    <property type="entry name" value="adh_short_C2"/>
    <property type="match status" value="1"/>
</dbReference>
<proteinExistence type="inferred from homology"/>
<evidence type="ECO:0000259" key="2">
    <source>
        <dbReference type="SMART" id="SM00822"/>
    </source>
</evidence>
<dbReference type="PRINTS" id="PR00081">
    <property type="entry name" value="GDHRDH"/>
</dbReference>
<name>A0ABW1MNN2_9ACTN</name>
<dbReference type="InterPro" id="IPR020904">
    <property type="entry name" value="Sc_DH/Rdtase_CS"/>
</dbReference>
<dbReference type="EC" id="1.1.1.47" evidence="3"/>
<feature type="domain" description="Ketoreductase" evidence="2">
    <location>
        <begin position="9"/>
        <end position="188"/>
    </location>
</feature>
<dbReference type="SUPFAM" id="SSF51735">
    <property type="entry name" value="NAD(P)-binding Rossmann-fold domains"/>
    <property type="match status" value="1"/>
</dbReference>
<dbReference type="NCBIfam" id="NF005559">
    <property type="entry name" value="PRK07231.1"/>
    <property type="match status" value="1"/>
</dbReference>
<dbReference type="PANTHER" id="PTHR42760">
    <property type="entry name" value="SHORT-CHAIN DEHYDROGENASES/REDUCTASES FAMILY MEMBER"/>
    <property type="match status" value="1"/>
</dbReference>
<dbReference type="InterPro" id="IPR036291">
    <property type="entry name" value="NAD(P)-bd_dom_sf"/>
</dbReference>
<dbReference type="PRINTS" id="PR00080">
    <property type="entry name" value="SDRFAMILY"/>
</dbReference>
<organism evidence="3 4">
    <name type="scientific">Streptomyces ochraceiscleroticus</name>
    <dbReference type="NCBI Taxonomy" id="47761"/>
    <lineage>
        <taxon>Bacteria</taxon>
        <taxon>Bacillati</taxon>
        <taxon>Actinomycetota</taxon>
        <taxon>Actinomycetes</taxon>
        <taxon>Kitasatosporales</taxon>
        <taxon>Streptomycetaceae</taxon>
        <taxon>Streptomyces</taxon>
    </lineage>
</organism>
<keyword evidence="4" id="KW-1185">Reference proteome</keyword>
<dbReference type="PANTHER" id="PTHR42760:SF40">
    <property type="entry name" value="3-OXOACYL-[ACYL-CARRIER-PROTEIN] REDUCTASE, CHLOROPLASTIC"/>
    <property type="match status" value="1"/>
</dbReference>
<comment type="similarity">
    <text evidence="1">Belongs to the short-chain dehydrogenases/reductases (SDR) family.</text>
</comment>
<dbReference type="EMBL" id="JBHSPX010000007">
    <property type="protein sequence ID" value="MFC6065421.1"/>
    <property type="molecule type" value="Genomic_DNA"/>
</dbReference>
<reference evidence="4" key="1">
    <citation type="journal article" date="2019" name="Int. J. Syst. Evol. Microbiol.">
        <title>The Global Catalogue of Microorganisms (GCM) 10K type strain sequencing project: providing services to taxonomists for standard genome sequencing and annotation.</title>
        <authorList>
            <consortium name="The Broad Institute Genomics Platform"/>
            <consortium name="The Broad Institute Genome Sequencing Center for Infectious Disease"/>
            <person name="Wu L."/>
            <person name="Ma J."/>
        </authorList>
    </citation>
    <scope>NUCLEOTIDE SEQUENCE [LARGE SCALE GENOMIC DNA]</scope>
    <source>
        <strain evidence="4">CGMCC 1.15180</strain>
    </source>
</reference>
<evidence type="ECO:0000256" key="1">
    <source>
        <dbReference type="ARBA" id="ARBA00006484"/>
    </source>
</evidence>
<protein>
    <submittedName>
        <fullName evidence="3">Glucose 1-dehydrogenase</fullName>
        <ecNumber evidence="3">1.1.1.47</ecNumber>
    </submittedName>
</protein>
<dbReference type="InterPro" id="IPR057326">
    <property type="entry name" value="KR_dom"/>
</dbReference>
<evidence type="ECO:0000313" key="3">
    <source>
        <dbReference type="EMBL" id="MFC6065421.1"/>
    </source>
</evidence>
<gene>
    <name evidence="3" type="ORF">ACFP4F_23160</name>
</gene>
<accession>A0ABW1MNN2</accession>
<evidence type="ECO:0000313" key="4">
    <source>
        <dbReference type="Proteomes" id="UP001596139"/>
    </source>
</evidence>
<dbReference type="RefSeq" id="WP_031061710.1">
    <property type="nucleotide sequence ID" value="NZ_JBHSPX010000007.1"/>
</dbReference>
<dbReference type="GO" id="GO:0047936">
    <property type="term" value="F:glucose 1-dehydrogenase [NAD(P)+] activity"/>
    <property type="evidence" value="ECO:0007669"/>
    <property type="project" value="UniProtKB-EC"/>
</dbReference>
<dbReference type="PROSITE" id="PS00061">
    <property type="entry name" value="ADH_SHORT"/>
    <property type="match status" value="1"/>
</dbReference>
<sequence>MTEQRYAGKTVVVTGAARGIGRGIAERFAGEGAHVVLADLDPAVHEAADHITSGGGSALAVPTDVTDPAQVNALYETAESTFGGVHVSVQNAGVISIHRLADLTERDWDRVMAVNTKGVFLCAQAAAAAMRRQNIRGRILNAASGQSRQGFVHTPHYAASKFGVMGITQSLAKELAPEGITVNAYAPGIVGSDMWDYNDRAWGELLGDYGPGELMKEWVAGIPAGRAGTPDDIANVLLFLAGDAAEYVTGQTINIDGGMFMS</sequence>
<dbReference type="SMART" id="SM00822">
    <property type="entry name" value="PKS_KR"/>
    <property type="match status" value="1"/>
</dbReference>
<comment type="caution">
    <text evidence="3">The sequence shown here is derived from an EMBL/GenBank/DDBJ whole genome shotgun (WGS) entry which is preliminary data.</text>
</comment>
<keyword evidence="3" id="KW-0560">Oxidoreductase</keyword>
<dbReference type="Proteomes" id="UP001596139">
    <property type="component" value="Unassembled WGS sequence"/>
</dbReference>
<dbReference type="Gene3D" id="3.40.50.720">
    <property type="entry name" value="NAD(P)-binding Rossmann-like Domain"/>
    <property type="match status" value="1"/>
</dbReference>
<dbReference type="InterPro" id="IPR002347">
    <property type="entry name" value="SDR_fam"/>
</dbReference>